<dbReference type="OrthoDB" id="10002170at2759"/>
<dbReference type="PANTHER" id="PTHR28518">
    <property type="entry name" value="TRNA-SPLICING ENDONUCLEASE SUBUNIT SEN15"/>
    <property type="match status" value="1"/>
</dbReference>
<reference evidence="4" key="1">
    <citation type="submission" date="2023-04" db="EMBL/GenBank/DDBJ databases">
        <title>Ambrosiozyma monospora NBRC 1965.</title>
        <authorList>
            <person name="Ichikawa N."/>
            <person name="Sato H."/>
            <person name="Tonouchi N."/>
        </authorList>
    </citation>
    <scope>NUCLEOTIDE SEQUENCE</scope>
    <source>
        <strain evidence="4">NBRC 1965</strain>
    </source>
</reference>
<evidence type="ECO:0000313" key="4">
    <source>
        <dbReference type="EMBL" id="GMG33000.1"/>
    </source>
</evidence>
<keyword evidence="5" id="KW-1185">Reference proteome</keyword>
<dbReference type="EMBL" id="BSXU01001976">
    <property type="protein sequence ID" value="GMG33000.1"/>
    <property type="molecule type" value="Genomic_DNA"/>
</dbReference>
<gene>
    <name evidence="4" type="ORF">Amon01_000422000</name>
</gene>
<feature type="domain" description="tRNA-splicing endonuclease subunit Sen15" evidence="3">
    <location>
        <begin position="12"/>
        <end position="112"/>
    </location>
</feature>
<dbReference type="InterPro" id="IPR036167">
    <property type="entry name" value="tRNA_intron_Endo_cat-like_sf"/>
</dbReference>
<evidence type="ECO:0000259" key="3">
    <source>
        <dbReference type="Pfam" id="PF09631"/>
    </source>
</evidence>
<sequence>MISNSVALANKVQSNLVYFHLWSEITQITLKLEENHIVTILQGQDPRNEHRHFDYLIPVHKTTKVTLKDLDLIFKHIGSSTGSVPKMMLMAIVDFDGSVLYYNVYEGLQRPNN</sequence>
<evidence type="ECO:0000256" key="2">
    <source>
        <dbReference type="ARBA" id="ARBA00022694"/>
    </source>
</evidence>
<dbReference type="InterPro" id="IPR018593">
    <property type="entry name" value="tRNA-endonuc_su_Sen15"/>
</dbReference>
<dbReference type="Pfam" id="PF09631">
    <property type="entry name" value="Sen15"/>
    <property type="match status" value="1"/>
</dbReference>
<dbReference type="PANTHER" id="PTHR28518:SF1">
    <property type="entry name" value="TRNA-SPLICING ENDONUCLEASE SUBUNIT SEN15"/>
    <property type="match status" value="1"/>
</dbReference>
<dbReference type="GO" id="GO:0000379">
    <property type="term" value="P:tRNA-type intron splice site recognition and cleavage"/>
    <property type="evidence" value="ECO:0007669"/>
    <property type="project" value="InterPro"/>
</dbReference>
<comment type="caution">
    <text evidence="4">The sequence shown here is derived from an EMBL/GenBank/DDBJ whole genome shotgun (WGS) entry which is preliminary data.</text>
</comment>
<organism evidence="4 5">
    <name type="scientific">Ambrosiozyma monospora</name>
    <name type="common">Yeast</name>
    <name type="synonym">Endomycopsis monosporus</name>
    <dbReference type="NCBI Taxonomy" id="43982"/>
    <lineage>
        <taxon>Eukaryota</taxon>
        <taxon>Fungi</taxon>
        <taxon>Dikarya</taxon>
        <taxon>Ascomycota</taxon>
        <taxon>Saccharomycotina</taxon>
        <taxon>Pichiomycetes</taxon>
        <taxon>Pichiales</taxon>
        <taxon>Pichiaceae</taxon>
        <taxon>Ambrosiozyma</taxon>
    </lineage>
</organism>
<proteinExistence type="inferred from homology"/>
<keyword evidence="2" id="KW-0819">tRNA processing</keyword>
<dbReference type="GO" id="GO:0000213">
    <property type="term" value="F:tRNA-intron lyase activity"/>
    <property type="evidence" value="ECO:0007669"/>
    <property type="project" value="TreeGrafter"/>
</dbReference>
<accession>A0A9W6YXV2</accession>
<protein>
    <submittedName>
        <fullName evidence="4">Unnamed protein product</fullName>
    </submittedName>
</protein>
<dbReference type="AlphaFoldDB" id="A0A9W6YXV2"/>
<dbReference type="GO" id="GO:0000214">
    <property type="term" value="C:tRNA-intron endonuclease complex"/>
    <property type="evidence" value="ECO:0007669"/>
    <property type="project" value="InterPro"/>
</dbReference>
<evidence type="ECO:0000256" key="1">
    <source>
        <dbReference type="ARBA" id="ARBA00006091"/>
    </source>
</evidence>
<comment type="similarity">
    <text evidence="1">Belongs to the SEN15 family.</text>
</comment>
<dbReference type="GO" id="GO:0003676">
    <property type="term" value="F:nucleic acid binding"/>
    <property type="evidence" value="ECO:0007669"/>
    <property type="project" value="InterPro"/>
</dbReference>
<dbReference type="InterPro" id="IPR042777">
    <property type="entry name" value="Sen15_fungi"/>
</dbReference>
<name>A0A9W6YXV2_AMBMO</name>
<dbReference type="Proteomes" id="UP001165063">
    <property type="component" value="Unassembled WGS sequence"/>
</dbReference>
<dbReference type="InterPro" id="IPR011856">
    <property type="entry name" value="tRNA_endonuc-like_dom_sf"/>
</dbReference>
<evidence type="ECO:0000313" key="5">
    <source>
        <dbReference type="Proteomes" id="UP001165063"/>
    </source>
</evidence>
<dbReference type="SUPFAM" id="SSF53032">
    <property type="entry name" value="tRNA-intron endonuclease catalytic domain-like"/>
    <property type="match status" value="1"/>
</dbReference>
<dbReference type="Gene3D" id="3.40.1350.10">
    <property type="match status" value="1"/>
</dbReference>